<dbReference type="EMBL" id="DQ136159">
    <property type="protein sequence ID" value="ABA12144.1"/>
    <property type="molecule type" value="mRNA"/>
</dbReference>
<reference evidence="5" key="2">
    <citation type="journal article" date="2006" name="BMC Genomics">
        <title>Comparative salivary gland transcriptomics of sandfly vectors of visceral leishmaniasis.</title>
        <authorList>
            <person name="Anderson J.M."/>
            <person name="Oliveira F."/>
            <person name="Kamhawi S."/>
            <person name="Mans B.J."/>
            <person name="Reynoso D."/>
            <person name="Seitz A.E."/>
            <person name="Lawyer P."/>
            <person name="Garfield M."/>
            <person name="Pham M."/>
            <person name="Valenzuela J.G."/>
        </authorList>
    </citation>
    <scope>NUCLEOTIDE SEQUENCE</scope>
</reference>
<reference evidence="5" key="1">
    <citation type="submission" date="2005-07" db="EMBL/GenBank/DDBJ databases">
        <title>Comparative analysis of the salivary transcripts from sand fly vectors of visceral leishmaniasis.</title>
        <authorList>
            <person name="Anderson J."/>
            <person name="Oliveira F."/>
            <person name="Kamhawi S."/>
            <person name="Reynoso D."/>
            <person name="Seitz A."/>
            <person name="Lawyer P."/>
            <person name="Rowton E."/>
            <person name="MyPham V."/>
            <person name="Garfield M."/>
            <person name="Valenzuela J.G."/>
        </authorList>
    </citation>
    <scope>NUCLEOTIDE SEQUENCE</scope>
</reference>
<dbReference type="Gene3D" id="1.10.238.20">
    <property type="entry name" value="Pheromone/general odorant binding protein domain"/>
    <property type="match status" value="1"/>
</dbReference>
<feature type="signal peptide" evidence="4">
    <location>
        <begin position="1"/>
        <end position="20"/>
    </location>
</feature>
<proteinExistence type="evidence at transcript level"/>
<keyword evidence="3" id="KW-0800">Toxin</keyword>
<evidence type="ECO:0000256" key="1">
    <source>
        <dbReference type="ARBA" id="ARBA00004613"/>
    </source>
</evidence>
<keyword evidence="4" id="KW-0732">Signal</keyword>
<comment type="subcellular location">
    <subcellularLocation>
        <location evidence="1">Secreted</location>
    </subcellularLocation>
</comment>
<dbReference type="InterPro" id="IPR036728">
    <property type="entry name" value="PBP_GOBP_sf"/>
</dbReference>
<keyword evidence="2" id="KW-0964">Secreted</keyword>
<evidence type="ECO:0000256" key="3">
    <source>
        <dbReference type="ARBA" id="ARBA00022656"/>
    </source>
</evidence>
<protein>
    <submittedName>
        <fullName evidence="5">14 kDa salivary protein SP13</fullName>
    </submittedName>
</protein>
<evidence type="ECO:0000313" key="5">
    <source>
        <dbReference type="EMBL" id="ABA12144.1"/>
    </source>
</evidence>
<name>Q0ZST7_PHLAR</name>
<dbReference type="AlphaFoldDB" id="Q0ZST7"/>
<dbReference type="GO" id="GO:0005549">
    <property type="term" value="F:odorant binding"/>
    <property type="evidence" value="ECO:0007669"/>
    <property type="project" value="InterPro"/>
</dbReference>
<accession>Q0ZST7</accession>
<dbReference type="SUPFAM" id="SSF47565">
    <property type="entry name" value="Insect pheromone/odorant-binding proteins"/>
    <property type="match status" value="1"/>
</dbReference>
<evidence type="ECO:0000256" key="2">
    <source>
        <dbReference type="ARBA" id="ARBA00022525"/>
    </source>
</evidence>
<feature type="chain" id="PRO_5004179566" evidence="4">
    <location>
        <begin position="21"/>
        <end position="136"/>
    </location>
</feature>
<dbReference type="VEuPathDB" id="VectorBase:PARGI1_008226"/>
<evidence type="ECO:0000256" key="4">
    <source>
        <dbReference type="SAM" id="SignalP"/>
    </source>
</evidence>
<dbReference type="GO" id="GO:0005576">
    <property type="term" value="C:extracellular region"/>
    <property type="evidence" value="ECO:0007669"/>
    <property type="project" value="UniProtKB-SubCell"/>
</dbReference>
<dbReference type="GO" id="GO:0090729">
    <property type="term" value="F:toxin activity"/>
    <property type="evidence" value="ECO:0007669"/>
    <property type="project" value="UniProtKB-KW"/>
</dbReference>
<organism evidence="5">
    <name type="scientific">Phlebotomus argentipes</name>
    <name type="common">Phlebotomine sand fly</name>
    <dbReference type="NCBI Taxonomy" id="94469"/>
    <lineage>
        <taxon>Eukaryota</taxon>
        <taxon>Metazoa</taxon>
        <taxon>Ecdysozoa</taxon>
        <taxon>Arthropoda</taxon>
        <taxon>Hexapoda</taxon>
        <taxon>Insecta</taxon>
        <taxon>Pterygota</taxon>
        <taxon>Neoptera</taxon>
        <taxon>Endopterygota</taxon>
        <taxon>Diptera</taxon>
        <taxon>Nematocera</taxon>
        <taxon>Psychodoidea</taxon>
        <taxon>Psychodidae</taxon>
        <taxon>Phlebotomus</taxon>
        <taxon>Euphlebotomus</taxon>
    </lineage>
</organism>
<sequence>MNTLVCALIFLLFFIGFCQAENPEKYCIRTLKDTHFDCIVYCKYNYYVFTDGKFSIDKKHMDNLTYILIKYKAVDSSRKKQVQEHLEKCKEKAIRKNKTPSCDRIMDYYRCVVDDKLIDFDKYDRAMRMYDSTIIV</sequence>